<dbReference type="AlphaFoldDB" id="A0A0A9X1Q9"/>
<feature type="compositionally biased region" description="Polar residues" evidence="1">
    <location>
        <begin position="1"/>
        <end position="11"/>
    </location>
</feature>
<evidence type="ECO:0000256" key="1">
    <source>
        <dbReference type="SAM" id="MobiDB-lite"/>
    </source>
</evidence>
<sequence>MSETLDSNVQSDEYEGLKDCGERNGACVEESTESTDAVIPELENEASDVNTPAPSIATNDQLAVHTGVTNKIPSPMKLHRSITSTVATMAKEVEKGTREVAEDGDGSVVDTATNNKITSTLIRPVRNRKQAAEARKNRILNQGSKRTSILQSDSTPRHTS</sequence>
<organism evidence="2">
    <name type="scientific">Lygus hesperus</name>
    <name type="common">Western plant bug</name>
    <dbReference type="NCBI Taxonomy" id="30085"/>
    <lineage>
        <taxon>Eukaryota</taxon>
        <taxon>Metazoa</taxon>
        <taxon>Ecdysozoa</taxon>
        <taxon>Arthropoda</taxon>
        <taxon>Hexapoda</taxon>
        <taxon>Insecta</taxon>
        <taxon>Pterygota</taxon>
        <taxon>Neoptera</taxon>
        <taxon>Paraneoptera</taxon>
        <taxon>Hemiptera</taxon>
        <taxon>Heteroptera</taxon>
        <taxon>Panheteroptera</taxon>
        <taxon>Cimicomorpha</taxon>
        <taxon>Miridae</taxon>
        <taxon>Mirini</taxon>
        <taxon>Lygus</taxon>
    </lineage>
</organism>
<feature type="region of interest" description="Disordered" evidence="1">
    <location>
        <begin position="126"/>
        <end position="160"/>
    </location>
</feature>
<reference evidence="2" key="1">
    <citation type="journal article" date="2014" name="PLoS ONE">
        <title>Transcriptome-Based Identification of ABC Transporters in the Western Tarnished Plant Bug Lygus hesperus.</title>
        <authorList>
            <person name="Hull J.J."/>
            <person name="Chaney K."/>
            <person name="Geib S.M."/>
            <person name="Fabrick J.A."/>
            <person name="Brent C.S."/>
            <person name="Walsh D."/>
            <person name="Lavine L.C."/>
        </authorList>
    </citation>
    <scope>NUCLEOTIDE SEQUENCE</scope>
</reference>
<dbReference type="EMBL" id="GBHO01028977">
    <property type="protein sequence ID" value="JAG14627.1"/>
    <property type="molecule type" value="Transcribed_RNA"/>
</dbReference>
<reference evidence="2" key="2">
    <citation type="submission" date="2014-07" db="EMBL/GenBank/DDBJ databases">
        <authorList>
            <person name="Hull J."/>
        </authorList>
    </citation>
    <scope>NUCLEOTIDE SEQUENCE</scope>
</reference>
<gene>
    <name evidence="2" type="primary">Secisbp2</name>
    <name evidence="2" type="ORF">CM83_28025</name>
</gene>
<accession>A0A0A9X1Q9</accession>
<name>A0A0A9X1Q9_LYGHE</name>
<feature type="compositionally biased region" description="Polar residues" evidence="1">
    <location>
        <begin position="139"/>
        <end position="160"/>
    </location>
</feature>
<feature type="region of interest" description="Disordered" evidence="1">
    <location>
        <begin position="1"/>
        <end position="35"/>
    </location>
</feature>
<evidence type="ECO:0000313" key="2">
    <source>
        <dbReference type="EMBL" id="JAG14627.1"/>
    </source>
</evidence>
<protein>
    <submittedName>
        <fullName evidence="2">Selenocysteine insertion sequence-binding protein 2</fullName>
    </submittedName>
</protein>
<proteinExistence type="predicted"/>